<evidence type="ECO:0000313" key="3">
    <source>
        <dbReference type="EMBL" id="OTF72861.1"/>
    </source>
</evidence>
<keyword evidence="2" id="KW-1133">Transmembrane helix</keyword>
<feature type="coiled-coil region" evidence="1">
    <location>
        <begin position="65"/>
        <end position="99"/>
    </location>
</feature>
<name>A0A1Y3AWI6_EURMA</name>
<comment type="caution">
    <text evidence="3">The sequence shown here is derived from an EMBL/GenBank/DDBJ whole genome shotgun (WGS) entry which is preliminary data.</text>
</comment>
<feature type="transmembrane region" description="Helical" evidence="2">
    <location>
        <begin position="12"/>
        <end position="31"/>
    </location>
</feature>
<sequence>MSIFTISSNKFNIMSKIIHFIYDYILLFKLWNIIWKRFIYLLTNSCSILYLFLTLSERKLNLNELIEIIERIDQYERIIKNLSDRVEKLEWDLNRCLCKDSNLHDQINLSDISIDDSNVKTLETINVPPPPPPPPLPPKEFNFTSTPNPVFVSQQKIQFNGGLIANDEDDDFVSNKKQRSALSLLSWSTSKQSVRLVDQILWNSVTNANHFICSTSFTNNYPRLFLDDLIQQRKLLRKITRNSLLGINDHKNLINQSLNDMVQTALKRKFANINHSSTMTSMNESQFSERTEFSM</sequence>
<keyword evidence="2" id="KW-0472">Membrane</keyword>
<protein>
    <submittedName>
        <fullName evidence="3">Uncharacterized protein</fullName>
    </submittedName>
</protein>
<keyword evidence="1" id="KW-0175">Coiled coil</keyword>
<keyword evidence="4" id="KW-1185">Reference proteome</keyword>
<dbReference type="EMBL" id="MUJZ01054257">
    <property type="protein sequence ID" value="OTF72861.1"/>
    <property type="molecule type" value="Genomic_DNA"/>
</dbReference>
<evidence type="ECO:0000256" key="1">
    <source>
        <dbReference type="SAM" id="Coils"/>
    </source>
</evidence>
<proteinExistence type="predicted"/>
<gene>
    <name evidence="3" type="ORF">BLA29_000709</name>
</gene>
<reference evidence="3 4" key="1">
    <citation type="submission" date="2017-03" db="EMBL/GenBank/DDBJ databases">
        <title>Genome Survey of Euroglyphus maynei.</title>
        <authorList>
            <person name="Arlian L.G."/>
            <person name="Morgan M.S."/>
            <person name="Rider S.D."/>
        </authorList>
    </citation>
    <scope>NUCLEOTIDE SEQUENCE [LARGE SCALE GENOMIC DNA]</scope>
    <source>
        <strain evidence="3">Arlian Lab</strain>
        <tissue evidence="3">Whole body</tissue>
    </source>
</reference>
<dbReference type="SUPFAM" id="SSF101447">
    <property type="entry name" value="Formin homology 2 domain (FH2 domain)"/>
    <property type="match status" value="1"/>
</dbReference>
<dbReference type="AlphaFoldDB" id="A0A1Y3AWI6"/>
<dbReference type="Proteomes" id="UP000194236">
    <property type="component" value="Unassembled WGS sequence"/>
</dbReference>
<organism evidence="3 4">
    <name type="scientific">Euroglyphus maynei</name>
    <name type="common">Mayne's house dust mite</name>
    <dbReference type="NCBI Taxonomy" id="6958"/>
    <lineage>
        <taxon>Eukaryota</taxon>
        <taxon>Metazoa</taxon>
        <taxon>Ecdysozoa</taxon>
        <taxon>Arthropoda</taxon>
        <taxon>Chelicerata</taxon>
        <taxon>Arachnida</taxon>
        <taxon>Acari</taxon>
        <taxon>Acariformes</taxon>
        <taxon>Sarcoptiformes</taxon>
        <taxon>Astigmata</taxon>
        <taxon>Psoroptidia</taxon>
        <taxon>Analgoidea</taxon>
        <taxon>Pyroglyphidae</taxon>
        <taxon>Pyroglyphinae</taxon>
        <taxon>Euroglyphus</taxon>
    </lineage>
</organism>
<keyword evidence="2" id="KW-0812">Transmembrane</keyword>
<evidence type="ECO:0000313" key="4">
    <source>
        <dbReference type="Proteomes" id="UP000194236"/>
    </source>
</evidence>
<accession>A0A1Y3AWI6</accession>
<evidence type="ECO:0000256" key="2">
    <source>
        <dbReference type="SAM" id="Phobius"/>
    </source>
</evidence>
<dbReference type="OrthoDB" id="6502726at2759"/>